<dbReference type="PROSITE" id="PS50082">
    <property type="entry name" value="WD_REPEATS_2"/>
    <property type="match status" value="3"/>
</dbReference>
<feature type="compositionally biased region" description="Low complexity" evidence="5">
    <location>
        <begin position="198"/>
        <end position="207"/>
    </location>
</feature>
<feature type="compositionally biased region" description="Pro residues" evidence="5">
    <location>
        <begin position="212"/>
        <end position="230"/>
    </location>
</feature>
<gene>
    <name evidence="6" type="ORF">CXG81DRAFT_26849</name>
</gene>
<feature type="compositionally biased region" description="Basic and acidic residues" evidence="5">
    <location>
        <begin position="66"/>
        <end position="85"/>
    </location>
</feature>
<feature type="region of interest" description="Disordered" evidence="5">
    <location>
        <begin position="40"/>
        <end position="142"/>
    </location>
</feature>
<feature type="compositionally biased region" description="Low complexity" evidence="5">
    <location>
        <begin position="326"/>
        <end position="386"/>
    </location>
</feature>
<evidence type="ECO:0000256" key="3">
    <source>
        <dbReference type="ARBA" id="ARBA00022737"/>
    </source>
</evidence>
<dbReference type="SUPFAM" id="SSF50978">
    <property type="entry name" value="WD40 repeat-like"/>
    <property type="match status" value="1"/>
</dbReference>
<dbReference type="InterPro" id="IPR012875">
    <property type="entry name" value="SDHF4"/>
</dbReference>
<feature type="compositionally biased region" description="Low complexity" evidence="5">
    <location>
        <begin position="468"/>
        <end position="502"/>
    </location>
</feature>
<dbReference type="InterPro" id="IPR015943">
    <property type="entry name" value="WD40/YVTN_repeat-like_dom_sf"/>
</dbReference>
<feature type="compositionally biased region" description="Low complexity" evidence="5">
    <location>
        <begin position="810"/>
        <end position="854"/>
    </location>
</feature>
<dbReference type="PANTHER" id="PTHR22838">
    <property type="entry name" value="WD REPEAT PROTEIN 26-RELATED"/>
    <property type="match status" value="1"/>
</dbReference>
<dbReference type="InterPro" id="IPR001680">
    <property type="entry name" value="WD40_rpt"/>
</dbReference>
<dbReference type="EMBL" id="ML014215">
    <property type="protein sequence ID" value="RKP00454.1"/>
    <property type="molecule type" value="Genomic_DNA"/>
</dbReference>
<reference evidence="7" key="1">
    <citation type="journal article" date="2018" name="Nat. Microbiol.">
        <title>Leveraging single-cell genomics to expand the fungal tree of life.</title>
        <authorList>
            <person name="Ahrendt S.R."/>
            <person name="Quandt C.A."/>
            <person name="Ciobanu D."/>
            <person name="Clum A."/>
            <person name="Salamov A."/>
            <person name="Andreopoulos B."/>
            <person name="Cheng J.F."/>
            <person name="Woyke T."/>
            <person name="Pelin A."/>
            <person name="Henrissat B."/>
            <person name="Reynolds N.K."/>
            <person name="Benny G.L."/>
            <person name="Smith M.E."/>
            <person name="James T.Y."/>
            <person name="Grigoriev I.V."/>
        </authorList>
    </citation>
    <scope>NUCLEOTIDE SEQUENCE [LARGE SCALE GENOMIC DNA]</scope>
    <source>
        <strain evidence="7">ATCC 52028</strain>
    </source>
</reference>
<dbReference type="Proteomes" id="UP000274922">
    <property type="component" value="Unassembled WGS sequence"/>
</dbReference>
<accession>A0A4P9X5N9</accession>
<feature type="region of interest" description="Disordered" evidence="5">
    <location>
        <begin position="789"/>
        <end position="855"/>
    </location>
</feature>
<dbReference type="GO" id="GO:0043161">
    <property type="term" value="P:proteasome-mediated ubiquitin-dependent protein catabolic process"/>
    <property type="evidence" value="ECO:0007669"/>
    <property type="project" value="TreeGrafter"/>
</dbReference>
<sequence>MWFAVTRAAGGRLVRALPLRAVRPDAACAYATKTPPAADAPFPFPASLQPSAPSSAERPGPLPLGDRAEQAEFERLQREAADRLSDVTVHPDALSRPGDDAHSAAAEAAADPEADDGWKGGRNPATGEINGPRGKEPTRYGDWERKGRVYDFYAASAASGVPAAAVAADPAADPAAVASTSASARDVVPIASAALPAASAAAPPTALERSVTPPPPPPPPPPTAGVPPAPSSASKRMRDSSIPGKPPRAAASSSSLTSTSLASPAATATTTPTAAAAAGVTLPPPPLAPATPPLARSETDPTDRHAAYTGSPAKRGKYTSPSVIVHARSAPPAAAAAAALAAATPPAAPSAMAAHPRRAMATADHADLPPDADAGLDGDLNTLTTGSDATTPGTSHAGGGGGGGGRGTPSSVTAGEPRVPVKPLSEWTILPGASTRARVGASSSLPSSSPPPSLPPPPPLRATSQLPSSDVSTAATAASAAARTTGNSPLRLGPAAGAGAPAVAPSSATALASPSRAMRVPTDQLVRLMLQSLQDMGLTASAQMLAAETRIALESPTVAAFRHAVLEGDWATVESDAMLDALQLPRGHVASASPSGAAAAAGGDARMRLRWLVREQKYLEALRYPDKAIALAILRTELTPLSTDAAQIHRLSRSLMQSLTSDELPGPGPSPSSSSSSTAMLAQTRDALLHRLQALVPAGTMVPSQRLATLLGQALEHQCSTCLYHTHDRALSSFSLYTEHSCERDAFPNQVAQVLQAHSDEVWNAQFSPDGTMLASAGKDASVMIWRWDPTADPSTTNGDPAAAERGKPTATAAIAAAAASRHPTPMSSSSSSSSSSTTAAAAAAGMASRPSGSTRRGAWKLLHVLRGHDDAVSVLVWSPHSDVLLSGAADAQLRLWQAATGQCVMVYTQHTDGISACAWLPDGNGFVSASLGTTSRAVLLQDVAGNVVHHWDLRATDLGVTPDGETMVTVSENRISLYRLRTRECVRVLEETAAITSLALSRDGRRALVNLSLQEVHLWDLERGTFLRRYVVGQRPGRFVVRSCFGGRTGDPDLFVVSGAEDASLHVWHCEQGERIEHLRGQHTGCVNAVAWNAHLNQFVSASDDGTLCIWAPAVTASPAPALHAA</sequence>
<organism evidence="6 7">
    <name type="scientific">Caulochytrium protostelioides</name>
    <dbReference type="NCBI Taxonomy" id="1555241"/>
    <lineage>
        <taxon>Eukaryota</taxon>
        <taxon>Fungi</taxon>
        <taxon>Fungi incertae sedis</taxon>
        <taxon>Chytridiomycota</taxon>
        <taxon>Chytridiomycota incertae sedis</taxon>
        <taxon>Chytridiomycetes</taxon>
        <taxon>Caulochytriales</taxon>
        <taxon>Caulochytriaceae</taxon>
        <taxon>Caulochytrium</taxon>
    </lineage>
</organism>
<feature type="compositionally biased region" description="Low complexity" evidence="5">
    <location>
        <begin position="40"/>
        <end position="56"/>
    </location>
</feature>
<feature type="region of interest" description="Disordered" evidence="5">
    <location>
        <begin position="198"/>
        <end position="502"/>
    </location>
</feature>
<dbReference type="GO" id="GO:0034657">
    <property type="term" value="C:GID complex"/>
    <property type="evidence" value="ECO:0007669"/>
    <property type="project" value="TreeGrafter"/>
</dbReference>
<name>A0A4P9X5N9_9FUNG</name>
<keyword evidence="3" id="KW-0677">Repeat</keyword>
<protein>
    <submittedName>
        <fullName evidence="6">Uncharacterized protein</fullName>
    </submittedName>
</protein>
<dbReference type="AlphaFoldDB" id="A0A4P9X5N9"/>
<feature type="compositionally biased region" description="Gly residues" evidence="5">
    <location>
        <begin position="396"/>
        <end position="407"/>
    </location>
</feature>
<dbReference type="STRING" id="1555241.A0A4P9X5N9"/>
<feature type="compositionally biased region" description="Low complexity" evidence="5">
    <location>
        <begin position="249"/>
        <end position="281"/>
    </location>
</feature>
<feature type="compositionally biased region" description="Basic and acidic residues" evidence="5">
    <location>
        <begin position="297"/>
        <end position="306"/>
    </location>
</feature>
<evidence type="ECO:0000256" key="2">
    <source>
        <dbReference type="ARBA" id="ARBA00022574"/>
    </source>
</evidence>
<dbReference type="PROSITE" id="PS50294">
    <property type="entry name" value="WD_REPEATS_REGION"/>
    <property type="match status" value="3"/>
</dbReference>
<dbReference type="InterPro" id="IPR051350">
    <property type="entry name" value="WD_repeat-ST_regulator"/>
</dbReference>
<keyword evidence="7" id="KW-1185">Reference proteome</keyword>
<feature type="repeat" description="WD" evidence="4">
    <location>
        <begin position="1081"/>
        <end position="1112"/>
    </location>
</feature>
<dbReference type="Pfam" id="PF23627">
    <property type="entry name" value="LisH_WDR26"/>
    <property type="match status" value="1"/>
</dbReference>
<dbReference type="PANTHER" id="PTHR22838:SF0">
    <property type="entry name" value="WD REPEAT-CONTAINING PROTEIN 26"/>
    <property type="match status" value="1"/>
</dbReference>
<dbReference type="Pfam" id="PF07896">
    <property type="entry name" value="DUF1674"/>
    <property type="match status" value="1"/>
</dbReference>
<feature type="compositionally biased region" description="Pro residues" evidence="5">
    <location>
        <begin position="448"/>
        <end position="460"/>
    </location>
</feature>
<evidence type="ECO:0000256" key="1">
    <source>
        <dbReference type="ARBA" id="ARBA00005701"/>
    </source>
</evidence>
<feature type="region of interest" description="Disordered" evidence="5">
    <location>
        <begin position="659"/>
        <end position="680"/>
    </location>
</feature>
<keyword evidence="2 4" id="KW-0853">WD repeat</keyword>
<feature type="repeat" description="WD" evidence="4">
    <location>
        <begin position="866"/>
        <end position="907"/>
    </location>
</feature>
<evidence type="ECO:0000256" key="4">
    <source>
        <dbReference type="PROSITE-ProRule" id="PRU00221"/>
    </source>
</evidence>
<dbReference type="OrthoDB" id="972532at2759"/>
<dbReference type="InterPro" id="IPR006594">
    <property type="entry name" value="LisH"/>
</dbReference>
<comment type="similarity">
    <text evidence="1">Belongs to the SDHAF4 family.</text>
</comment>
<proteinExistence type="inferred from homology"/>
<dbReference type="Gene3D" id="2.130.10.10">
    <property type="entry name" value="YVTN repeat-like/Quinoprotein amine dehydrogenase"/>
    <property type="match status" value="3"/>
</dbReference>
<dbReference type="InterPro" id="IPR036322">
    <property type="entry name" value="WD40_repeat_dom_sf"/>
</dbReference>
<evidence type="ECO:0000256" key="5">
    <source>
        <dbReference type="SAM" id="MobiDB-lite"/>
    </source>
</evidence>
<feature type="compositionally biased region" description="Basic and acidic residues" evidence="5">
    <location>
        <begin position="133"/>
        <end position="142"/>
    </location>
</feature>
<feature type="compositionally biased region" description="Pro residues" evidence="5">
    <location>
        <begin position="282"/>
        <end position="292"/>
    </location>
</feature>
<feature type="repeat" description="WD" evidence="4">
    <location>
        <begin position="755"/>
        <end position="786"/>
    </location>
</feature>
<evidence type="ECO:0000313" key="7">
    <source>
        <dbReference type="Proteomes" id="UP000274922"/>
    </source>
</evidence>
<dbReference type="SMART" id="SM00320">
    <property type="entry name" value="WD40"/>
    <property type="match status" value="7"/>
</dbReference>
<dbReference type="PROSITE" id="PS50896">
    <property type="entry name" value="LISH"/>
    <property type="match status" value="1"/>
</dbReference>
<evidence type="ECO:0000313" key="6">
    <source>
        <dbReference type="EMBL" id="RKP00454.1"/>
    </source>
</evidence>
<dbReference type="Pfam" id="PF00400">
    <property type="entry name" value="WD40"/>
    <property type="match status" value="4"/>
</dbReference>